<gene>
    <name evidence="3" type="ORF">IB75_07935</name>
</gene>
<dbReference type="EMBL" id="JPGN01000048">
    <property type="protein sequence ID" value="KFI19562.1"/>
    <property type="molecule type" value="Genomic_DNA"/>
</dbReference>
<dbReference type="InterPro" id="IPR029063">
    <property type="entry name" value="SAM-dependent_MTases_sf"/>
</dbReference>
<proteinExistence type="predicted"/>
<dbReference type="OrthoDB" id="9760689at2"/>
<name>A0A0E2ZME7_9GAMM</name>
<dbReference type="InterPro" id="IPR013216">
    <property type="entry name" value="Methyltransf_11"/>
</dbReference>
<feature type="domain" description="Methyltransferase type 11" evidence="2">
    <location>
        <begin position="62"/>
        <end position="138"/>
    </location>
</feature>
<organism evidence="3 4">
    <name type="scientific">Nitrosococcus oceani C-27</name>
    <dbReference type="NCBI Taxonomy" id="314279"/>
    <lineage>
        <taxon>Bacteria</taxon>
        <taxon>Pseudomonadati</taxon>
        <taxon>Pseudomonadota</taxon>
        <taxon>Gammaproteobacteria</taxon>
        <taxon>Chromatiales</taxon>
        <taxon>Chromatiaceae</taxon>
        <taxon>Nitrosococcus</taxon>
    </lineage>
</organism>
<evidence type="ECO:0000313" key="3">
    <source>
        <dbReference type="EMBL" id="KFI19562.1"/>
    </source>
</evidence>
<keyword evidence="1" id="KW-0812">Transmembrane</keyword>
<dbReference type="Gene3D" id="3.40.50.150">
    <property type="entry name" value="Vaccinia Virus protein VP39"/>
    <property type="match status" value="1"/>
</dbReference>
<keyword evidence="1" id="KW-0472">Membrane</keyword>
<evidence type="ECO:0000256" key="1">
    <source>
        <dbReference type="SAM" id="Phobius"/>
    </source>
</evidence>
<accession>A0A0E2ZME7</accession>
<protein>
    <submittedName>
        <fullName evidence="3">SAM-dependent methlyltransferase</fullName>
    </submittedName>
</protein>
<dbReference type="Proteomes" id="UP000028839">
    <property type="component" value="Unassembled WGS sequence"/>
</dbReference>
<dbReference type="AlphaFoldDB" id="A0A0E2ZME7"/>
<dbReference type="SUPFAM" id="SSF53335">
    <property type="entry name" value="S-adenosyl-L-methionine-dependent methyltransferases"/>
    <property type="match status" value="1"/>
</dbReference>
<evidence type="ECO:0000313" key="4">
    <source>
        <dbReference type="Proteomes" id="UP000028839"/>
    </source>
</evidence>
<dbReference type="Pfam" id="PF08241">
    <property type="entry name" value="Methyltransf_11"/>
    <property type="match status" value="1"/>
</dbReference>
<feature type="transmembrane region" description="Helical" evidence="1">
    <location>
        <begin position="217"/>
        <end position="241"/>
    </location>
</feature>
<keyword evidence="3" id="KW-0808">Transferase</keyword>
<dbReference type="HOGENOM" id="CLU_097932_0_0_6"/>
<comment type="caution">
    <text evidence="3">The sequence shown here is derived from an EMBL/GenBank/DDBJ whole genome shotgun (WGS) entry which is preliminary data.</text>
</comment>
<sequence>MNIHERFFPEVGAGGFSRVDGTIAFYTRINALLRPDMTVLDFGAGRGQGPVDDPVPYRRELRTLKGKCRKVIGADVDEAIKENPAIDEGHVIAMGAPLPFNDHSFDLIVSDHTFEHLSDPASVAAEFDRVLKPGGWICARTPNRWGYIGLGANLVPNRWHVAFLRRLQPHRQEIDVFPTVYRMNTQRALKRYFPLDDYEHCHYGQFAEPAYFGNSRLMWALMLIIFRFMPEILAPTWMIFLKKKQPF</sequence>
<reference evidence="3 4" key="1">
    <citation type="submission" date="2014-07" db="EMBL/GenBank/DDBJ databases">
        <title>Comparative analysis of Nitrosococcus oceani genome inventories of strains from Pacific and Atlantic gyres.</title>
        <authorList>
            <person name="Lim C.K."/>
            <person name="Wang L."/>
            <person name="Sayavedra-Soto L.A."/>
            <person name="Klotz M.G."/>
        </authorList>
    </citation>
    <scope>NUCLEOTIDE SEQUENCE [LARGE SCALE GENOMIC DNA]</scope>
    <source>
        <strain evidence="3 4">C-27</strain>
    </source>
</reference>
<dbReference type="PANTHER" id="PTHR43591">
    <property type="entry name" value="METHYLTRANSFERASE"/>
    <property type="match status" value="1"/>
</dbReference>
<dbReference type="GO" id="GO:0008757">
    <property type="term" value="F:S-adenosylmethionine-dependent methyltransferase activity"/>
    <property type="evidence" value="ECO:0007669"/>
    <property type="project" value="InterPro"/>
</dbReference>
<keyword evidence="1" id="KW-1133">Transmembrane helix</keyword>
<evidence type="ECO:0000259" key="2">
    <source>
        <dbReference type="Pfam" id="PF08241"/>
    </source>
</evidence>
<dbReference type="CDD" id="cd02440">
    <property type="entry name" value="AdoMet_MTases"/>
    <property type="match status" value="1"/>
</dbReference>